<comment type="caution">
    <text evidence="1">The sequence shown here is derived from an EMBL/GenBank/DDBJ whole genome shotgun (WGS) entry which is preliminary data.</text>
</comment>
<protein>
    <submittedName>
        <fullName evidence="1">Serine/threonine protein kinase and signal transduction histidine kinase</fullName>
        <ecNumber evidence="1">2.7.11.17</ecNumber>
    </submittedName>
</protein>
<accession>U7Q943</accession>
<evidence type="ECO:0000313" key="1">
    <source>
        <dbReference type="EMBL" id="ERT03560.1"/>
    </source>
</evidence>
<dbReference type="Proteomes" id="UP000017127">
    <property type="component" value="Unassembled WGS sequence"/>
</dbReference>
<dbReference type="AlphaFoldDB" id="U7Q943"/>
<dbReference type="OrthoDB" id="573511at2"/>
<feature type="non-terminal residue" evidence="1">
    <location>
        <position position="1"/>
    </location>
</feature>
<keyword evidence="1" id="KW-0723">Serine/threonine-protein kinase</keyword>
<proteinExistence type="predicted"/>
<keyword evidence="2" id="KW-1185">Reference proteome</keyword>
<gene>
    <name evidence="1" type="ORF">M595_6502</name>
</gene>
<reference evidence="1 2" key="1">
    <citation type="journal article" date="2013" name="Front. Microbiol.">
        <title>Comparative genomic analyses of the cyanobacterium, Lyngbya aestuarii BL J, a powerful hydrogen producer.</title>
        <authorList>
            <person name="Kothari A."/>
            <person name="Vaughn M."/>
            <person name="Garcia-Pichel F."/>
        </authorList>
    </citation>
    <scope>NUCLEOTIDE SEQUENCE [LARGE SCALE GENOMIC DNA]</scope>
    <source>
        <strain evidence="1 2">BL J</strain>
    </source>
</reference>
<dbReference type="GO" id="GO:0004683">
    <property type="term" value="F:calcium/calmodulin-dependent protein kinase activity"/>
    <property type="evidence" value="ECO:0007669"/>
    <property type="project" value="UniProtKB-EC"/>
</dbReference>
<dbReference type="EC" id="2.7.11.17" evidence="1"/>
<feature type="non-terminal residue" evidence="1">
    <location>
        <position position="140"/>
    </location>
</feature>
<dbReference type="EMBL" id="AUZM01000371">
    <property type="protein sequence ID" value="ERT03560.1"/>
    <property type="molecule type" value="Genomic_DNA"/>
</dbReference>
<keyword evidence="1" id="KW-0808">Transferase</keyword>
<organism evidence="1 2">
    <name type="scientific">Lyngbya aestuarii BL J</name>
    <dbReference type="NCBI Taxonomy" id="1348334"/>
    <lineage>
        <taxon>Bacteria</taxon>
        <taxon>Bacillati</taxon>
        <taxon>Cyanobacteriota</taxon>
        <taxon>Cyanophyceae</taxon>
        <taxon>Oscillatoriophycideae</taxon>
        <taxon>Oscillatoriales</taxon>
        <taxon>Microcoleaceae</taxon>
        <taxon>Lyngbya</taxon>
    </lineage>
</organism>
<evidence type="ECO:0000313" key="2">
    <source>
        <dbReference type="Proteomes" id="UP000017127"/>
    </source>
</evidence>
<name>U7Q943_9CYAN</name>
<dbReference type="PANTHER" id="PTHR43642">
    <property type="entry name" value="HYBRID SIGNAL TRANSDUCTION HISTIDINE KINASE G"/>
    <property type="match status" value="1"/>
</dbReference>
<keyword evidence="1" id="KW-0418">Kinase</keyword>
<sequence>GDWYDQAIYGAKENEYLNEEALANELAAKFYLNWGKEKVAAGYMQEAYYCYTRWGAKGKVAHLEQTYPQLLEIILQSTQLTSGYGGTISSLTKSVNRTTHSQHSNFWLDVPAVIKAAQAISEEIELEKLLATLMQIVIAN</sequence>
<dbReference type="PANTHER" id="PTHR43642:SF1">
    <property type="entry name" value="HYBRID SIGNAL TRANSDUCTION HISTIDINE KINASE G"/>
    <property type="match status" value="1"/>
</dbReference>
<dbReference type="InterPro" id="IPR053159">
    <property type="entry name" value="Hybrid_Histidine_Kinase"/>
</dbReference>